<reference evidence="5 6" key="1">
    <citation type="submission" date="2017-09" db="EMBL/GenBank/DDBJ databases">
        <title>Complete genome sequence of Verrucomicrobial strain HZ-65, isolated from freshwater.</title>
        <authorList>
            <person name="Choi A."/>
        </authorList>
    </citation>
    <scope>NUCLEOTIDE SEQUENCE [LARGE SCALE GENOMIC DNA]</scope>
    <source>
        <strain evidence="5 6">HZ-65</strain>
    </source>
</reference>
<dbReference type="KEGG" id="vbh:CMV30_03515"/>
<dbReference type="Proteomes" id="UP000217265">
    <property type="component" value="Chromosome"/>
</dbReference>
<dbReference type="PROSITE" id="PS00041">
    <property type="entry name" value="HTH_ARAC_FAMILY_1"/>
    <property type="match status" value="1"/>
</dbReference>
<dbReference type="PANTHER" id="PTHR47893">
    <property type="entry name" value="REGULATORY PROTEIN PCHR"/>
    <property type="match status" value="1"/>
</dbReference>
<gene>
    <name evidence="5" type="ORF">CMV30_03515</name>
</gene>
<dbReference type="PROSITE" id="PS01124">
    <property type="entry name" value="HTH_ARAC_FAMILY_2"/>
    <property type="match status" value="1"/>
</dbReference>
<evidence type="ECO:0000313" key="5">
    <source>
        <dbReference type="EMBL" id="ATC63098.1"/>
    </source>
</evidence>
<dbReference type="AlphaFoldDB" id="A0A290QCP0"/>
<dbReference type="GO" id="GO:0003700">
    <property type="term" value="F:DNA-binding transcription factor activity"/>
    <property type="evidence" value="ECO:0007669"/>
    <property type="project" value="InterPro"/>
</dbReference>
<dbReference type="Pfam" id="PF12833">
    <property type="entry name" value="HTH_18"/>
    <property type="match status" value="1"/>
</dbReference>
<dbReference type="InterPro" id="IPR053142">
    <property type="entry name" value="PchR_regulatory_protein"/>
</dbReference>
<dbReference type="InterPro" id="IPR020449">
    <property type="entry name" value="Tscrpt_reg_AraC-type_HTH"/>
</dbReference>
<evidence type="ECO:0000313" key="6">
    <source>
        <dbReference type="Proteomes" id="UP000217265"/>
    </source>
</evidence>
<dbReference type="SMART" id="SM00342">
    <property type="entry name" value="HTH_ARAC"/>
    <property type="match status" value="1"/>
</dbReference>
<dbReference type="PANTHER" id="PTHR47893:SF1">
    <property type="entry name" value="REGULATORY PROTEIN PCHR"/>
    <property type="match status" value="1"/>
</dbReference>
<evidence type="ECO:0000256" key="2">
    <source>
        <dbReference type="ARBA" id="ARBA00023125"/>
    </source>
</evidence>
<protein>
    <recommendedName>
        <fullName evidence="4">HTH araC/xylS-type domain-containing protein</fullName>
    </recommendedName>
</protein>
<evidence type="ECO:0000256" key="3">
    <source>
        <dbReference type="ARBA" id="ARBA00023163"/>
    </source>
</evidence>
<proteinExistence type="predicted"/>
<keyword evidence="2" id="KW-0238">DNA-binding</keyword>
<dbReference type="OrthoDB" id="9782503at2"/>
<dbReference type="RefSeq" id="WP_096054730.1">
    <property type="nucleotide sequence ID" value="NZ_CP023344.1"/>
</dbReference>
<dbReference type="InterPro" id="IPR009057">
    <property type="entry name" value="Homeodomain-like_sf"/>
</dbReference>
<dbReference type="EMBL" id="CP023344">
    <property type="protein sequence ID" value="ATC63098.1"/>
    <property type="molecule type" value="Genomic_DNA"/>
</dbReference>
<feature type="domain" description="HTH araC/xylS-type" evidence="4">
    <location>
        <begin position="194"/>
        <end position="292"/>
    </location>
</feature>
<dbReference type="InterPro" id="IPR018062">
    <property type="entry name" value="HTH_AraC-typ_CS"/>
</dbReference>
<name>A0A290QCP0_9BACT</name>
<keyword evidence="6" id="KW-1185">Reference proteome</keyword>
<dbReference type="InterPro" id="IPR018060">
    <property type="entry name" value="HTH_AraC"/>
</dbReference>
<dbReference type="PRINTS" id="PR00032">
    <property type="entry name" value="HTHARAC"/>
</dbReference>
<evidence type="ECO:0000259" key="4">
    <source>
        <dbReference type="PROSITE" id="PS01124"/>
    </source>
</evidence>
<sequence>MTLLSFADERASRTQAVALPVCAVDRGAGMQVLRPGMTVRWSEDGLCGEDVEGGGPGEDETVCFFFALKEARASGAAACAGNPAGAMGWMVALRREELGRVRDAARAVAFHLIVELSGDVRREIFREVVLEMGRERALTAAARMAMESVRRCPLAGACRMLVLAARCHDLLVEFITAGEARPTALMSETETRVRAAAAALERRIEETPLLEALACEAGLSETTLKRGFRQVFGTTVFEHLRRLRMESARELLQSGEATVIEAATMVGYSNPSNFASAFRRQFGMNPKEFQLAARR</sequence>
<keyword evidence="1" id="KW-0805">Transcription regulation</keyword>
<organism evidence="5 6">
    <name type="scientific">Nibricoccus aquaticus</name>
    <dbReference type="NCBI Taxonomy" id="2576891"/>
    <lineage>
        <taxon>Bacteria</taxon>
        <taxon>Pseudomonadati</taxon>
        <taxon>Verrucomicrobiota</taxon>
        <taxon>Opitutia</taxon>
        <taxon>Opitutales</taxon>
        <taxon>Opitutaceae</taxon>
        <taxon>Nibricoccus</taxon>
    </lineage>
</organism>
<accession>A0A290QCP0</accession>
<dbReference type="GO" id="GO:0043565">
    <property type="term" value="F:sequence-specific DNA binding"/>
    <property type="evidence" value="ECO:0007669"/>
    <property type="project" value="InterPro"/>
</dbReference>
<keyword evidence="3" id="KW-0804">Transcription</keyword>
<dbReference type="SUPFAM" id="SSF46689">
    <property type="entry name" value="Homeodomain-like"/>
    <property type="match status" value="2"/>
</dbReference>
<dbReference type="Gene3D" id="1.10.10.60">
    <property type="entry name" value="Homeodomain-like"/>
    <property type="match status" value="2"/>
</dbReference>
<evidence type="ECO:0000256" key="1">
    <source>
        <dbReference type="ARBA" id="ARBA00023015"/>
    </source>
</evidence>